<name>A0AAU7CU48_9BACT</name>
<evidence type="ECO:0000259" key="5">
    <source>
        <dbReference type="Pfam" id="PF13657"/>
    </source>
</evidence>
<evidence type="ECO:0000313" key="6">
    <source>
        <dbReference type="EMBL" id="XBH08621.1"/>
    </source>
</evidence>
<dbReference type="PANTHER" id="PTHR37419:SF1">
    <property type="entry name" value="SERINE_THREONINE-PROTEIN KINASE TOXIN HIPA"/>
    <property type="match status" value="1"/>
</dbReference>
<evidence type="ECO:0000259" key="4">
    <source>
        <dbReference type="Pfam" id="PF07804"/>
    </source>
</evidence>
<dbReference type="GO" id="GO:0005829">
    <property type="term" value="C:cytosol"/>
    <property type="evidence" value="ECO:0007669"/>
    <property type="project" value="TreeGrafter"/>
</dbReference>
<dbReference type="Pfam" id="PF13657">
    <property type="entry name" value="Couple_hipA"/>
    <property type="match status" value="1"/>
</dbReference>
<reference evidence="6" key="1">
    <citation type="submission" date="2023-03" db="EMBL/GenBank/DDBJ databases">
        <title>Edaphobacter sp.</title>
        <authorList>
            <person name="Huber K.J."/>
            <person name="Papendorf J."/>
            <person name="Pilke C."/>
            <person name="Bunk B."/>
            <person name="Sproeer C."/>
            <person name="Pester M."/>
        </authorList>
    </citation>
    <scope>NUCLEOTIDE SEQUENCE</scope>
    <source>
        <strain evidence="6">DSM 109919</strain>
        <strain evidence="7">DSM 109920</strain>
    </source>
</reference>
<evidence type="ECO:0000313" key="7">
    <source>
        <dbReference type="EMBL" id="XBH11926.1"/>
    </source>
</evidence>
<dbReference type="EMBL" id="CP121195">
    <property type="protein sequence ID" value="XBH11926.1"/>
    <property type="molecule type" value="Genomic_DNA"/>
</dbReference>
<dbReference type="InterPro" id="IPR017508">
    <property type="entry name" value="HipA_N1"/>
</dbReference>
<dbReference type="Pfam" id="PF07804">
    <property type="entry name" value="HipA_C"/>
    <property type="match status" value="1"/>
</dbReference>
<feature type="domain" description="HipA-like C-terminal" evidence="4">
    <location>
        <begin position="143"/>
        <end position="287"/>
    </location>
</feature>
<dbReference type="RefSeq" id="WP_348266130.1">
    <property type="nucleotide sequence ID" value="NZ_CP121194.1"/>
</dbReference>
<accession>A0AAU7D4W4</accession>
<accession>A0AAU7CU48</accession>
<proteinExistence type="inferred from homology"/>
<dbReference type="GO" id="GO:0004674">
    <property type="term" value="F:protein serine/threonine kinase activity"/>
    <property type="evidence" value="ECO:0007669"/>
    <property type="project" value="TreeGrafter"/>
</dbReference>
<evidence type="ECO:0000256" key="2">
    <source>
        <dbReference type="ARBA" id="ARBA00022679"/>
    </source>
</evidence>
<evidence type="ECO:0000256" key="1">
    <source>
        <dbReference type="ARBA" id="ARBA00010164"/>
    </source>
</evidence>
<keyword evidence="2" id="KW-0808">Transferase</keyword>
<gene>
    <name evidence="6" type="ORF">P4G45_08920</name>
    <name evidence="7" type="ORF">P8936_09370</name>
</gene>
<dbReference type="PANTHER" id="PTHR37419">
    <property type="entry name" value="SERINE/THREONINE-PROTEIN KINASE TOXIN HIPA"/>
    <property type="match status" value="1"/>
</dbReference>
<keyword evidence="3" id="KW-0418">Kinase</keyword>
<dbReference type="InterPro" id="IPR012893">
    <property type="entry name" value="HipA-like_C"/>
</dbReference>
<sequence>MMIKVWTDSAEAGLLDRSGDRGSTFVYLPETIGMRAVSVTMPVRLASWDTRFGLAPIFEMNLPEGVLRERLRLAFAKATGTFDDFDLLGIVGRSQVGRIRYTGQKEKLEEDVPFQSVDEILERRRGGDLFRYLIERFASFSDISGVQPKVLVRDENAFSAHRKDARLSQSYRGATHIVKFWEPNEFPQLAANEYFCLKVAEKCGIDVPRFSLSEDASALVIDRFDLRLDGTDRGFEDFCVLNAKRTDQKYSGSYETSILKRFQQFANSPHVYADIEKLFTLIALNCVHDFPSSLIGRRRKDMRIGLRHNISVSFAWAEQFART</sequence>
<comment type="similarity">
    <text evidence="1">Belongs to the HipA Ser/Thr kinase family.</text>
</comment>
<protein>
    <submittedName>
        <fullName evidence="6">HipA domain-containing protein</fullName>
    </submittedName>
</protein>
<dbReference type="InterPro" id="IPR052028">
    <property type="entry name" value="HipA_Ser/Thr_kinase"/>
</dbReference>
<dbReference type="AlphaFoldDB" id="A0AAU7CU48"/>
<evidence type="ECO:0000256" key="3">
    <source>
        <dbReference type="ARBA" id="ARBA00022777"/>
    </source>
</evidence>
<dbReference type="KEGG" id="epl:P4G45_08920"/>
<organism evidence="6">
    <name type="scientific">Edaphobacter paludis</name>
    <dbReference type="NCBI Taxonomy" id="3035702"/>
    <lineage>
        <taxon>Bacteria</taxon>
        <taxon>Pseudomonadati</taxon>
        <taxon>Acidobacteriota</taxon>
        <taxon>Terriglobia</taxon>
        <taxon>Terriglobales</taxon>
        <taxon>Acidobacteriaceae</taxon>
        <taxon>Edaphobacter</taxon>
    </lineage>
</organism>
<dbReference type="EMBL" id="CP121194">
    <property type="protein sequence ID" value="XBH08621.1"/>
    <property type="molecule type" value="Genomic_DNA"/>
</dbReference>
<feature type="domain" description="HipA N-terminal subdomain 1" evidence="5">
    <location>
        <begin position="4"/>
        <end position="101"/>
    </location>
</feature>